<keyword evidence="2 6" id="KW-0812">Transmembrane</keyword>
<comment type="subcellular location">
    <subcellularLocation>
        <location evidence="1">Membrane</location>
        <topology evidence="1">Multi-pass membrane protein</topology>
    </subcellularLocation>
</comment>
<dbReference type="GO" id="GO:0140359">
    <property type="term" value="F:ABC-type transporter activity"/>
    <property type="evidence" value="ECO:0007669"/>
    <property type="project" value="InterPro"/>
</dbReference>
<keyword evidence="5" id="KW-0175">Coiled coil</keyword>
<dbReference type="InterPro" id="IPR013525">
    <property type="entry name" value="ABC2_TM"/>
</dbReference>
<gene>
    <name evidence="8" type="ORF">SAMN02910377_01708</name>
</gene>
<evidence type="ECO:0000256" key="2">
    <source>
        <dbReference type="ARBA" id="ARBA00022692"/>
    </source>
</evidence>
<evidence type="ECO:0000256" key="3">
    <source>
        <dbReference type="ARBA" id="ARBA00022989"/>
    </source>
</evidence>
<reference evidence="9" key="1">
    <citation type="submission" date="2016-10" db="EMBL/GenBank/DDBJ databases">
        <authorList>
            <person name="Varghese N."/>
        </authorList>
    </citation>
    <scope>NUCLEOTIDE SEQUENCE [LARGE SCALE GENOMIC DNA]</scope>
    <source>
        <strain evidence="9">ACV-9</strain>
    </source>
</reference>
<dbReference type="GO" id="GO:0016020">
    <property type="term" value="C:membrane"/>
    <property type="evidence" value="ECO:0007669"/>
    <property type="project" value="UniProtKB-SubCell"/>
</dbReference>
<dbReference type="EMBL" id="FNZX01000010">
    <property type="protein sequence ID" value="SEK75280.1"/>
    <property type="molecule type" value="Genomic_DNA"/>
</dbReference>
<sequence length="727" mass="79753">MKNVIKIIVSDIKRLSTNVVAMVVIIGLTVIPSLYAWFNILSNWDPYGESATTNLQVAVASSDEGIMIGSVELNVGDIIISNLKENTTIGWVFTDTAQDAVNGVYSGDYYAALVIDEEFSSNMISFLSGDIENPIITYYENEKKNAIAPKITAKVKTTIEREVDHAFVSTVAESLLKGGEYFATLDEEGNITGAGINKLEQLDSDLNGMITILDSYIALMDSTESISEAGEAITDSADTITELAGTMAEESQGKAAGVKDDVEQSKKNVDRKVENLNEKLSAVDSDVNTLNEKVAGLSLDVNVDYEQMQQSVEKIQEMWGTDQDGIYQLLLNVDAPDTEEGALAKDAITEYANVLNELISGLDEDVTDIQSATTKGEEDFNTAKEALVNNVAGILACTKNIRGQYSSLSSVGQEAIDAGSKAVEEVEKLINYNATSIDLVADNLDNYAVIMEQSKDSLVKSRDEAVEMESQLAALIAEIKAIGQNEAYQKVMELLQSDPDLLSDFISSPVDISDEYIYPVENNGSMTAPFYIVLSIWVGALIMSTILKTTVKDTTGMDNLKNWQCFLGRYFTTFVIGQIQTIITVLGAFLFVGIQCEHPFYFWMACAWTSLIYSLLLYSFTYSFGNVGEALSVVLMVIQVAGAGGTFPIEVLPKVFQVLYKFMPFNYSMNALRECIAGFYENTYRNCMLILIIYGVIAVFIGVTLYHPFKILNEKIESSKEKSGILI</sequence>
<keyword evidence="3 6" id="KW-1133">Transmembrane helix</keyword>
<dbReference type="InterPro" id="IPR017500">
    <property type="entry name" value="Phage_infect_YhgE_N"/>
</dbReference>
<evidence type="ECO:0000256" key="5">
    <source>
        <dbReference type="SAM" id="Coils"/>
    </source>
</evidence>
<dbReference type="PANTHER" id="PTHR43077">
    <property type="entry name" value="TRANSPORT PERMEASE YVFS-RELATED"/>
    <property type="match status" value="1"/>
</dbReference>
<feature type="transmembrane region" description="Helical" evidence="6">
    <location>
        <begin position="630"/>
        <end position="649"/>
    </location>
</feature>
<dbReference type="Gene3D" id="3.40.1710.10">
    <property type="entry name" value="abc type-2 transporter like domain"/>
    <property type="match status" value="1"/>
</dbReference>
<feature type="transmembrane region" description="Helical" evidence="6">
    <location>
        <begin position="528"/>
        <end position="547"/>
    </location>
</feature>
<evidence type="ECO:0000256" key="1">
    <source>
        <dbReference type="ARBA" id="ARBA00004141"/>
    </source>
</evidence>
<keyword evidence="9" id="KW-1185">Reference proteome</keyword>
<feature type="transmembrane region" description="Helical" evidence="6">
    <location>
        <begin position="567"/>
        <end position="594"/>
    </location>
</feature>
<accession>A0A1H7JN14</accession>
<dbReference type="NCBIfam" id="TIGR03062">
    <property type="entry name" value="pip_yhgE_Cterm"/>
    <property type="match status" value="1"/>
</dbReference>
<dbReference type="PANTHER" id="PTHR43077:SF10">
    <property type="entry name" value="TRANSPORT PERMEASE PROTEIN"/>
    <property type="match status" value="1"/>
</dbReference>
<feature type="coiled-coil region" evidence="5">
    <location>
        <begin position="451"/>
        <end position="485"/>
    </location>
</feature>
<dbReference type="InterPro" id="IPR051328">
    <property type="entry name" value="T7SS_ABC-Transporter"/>
</dbReference>
<proteinExistence type="predicted"/>
<evidence type="ECO:0000313" key="8">
    <source>
        <dbReference type="EMBL" id="SEK75280.1"/>
    </source>
</evidence>
<dbReference type="Pfam" id="PF12698">
    <property type="entry name" value="ABC2_membrane_3"/>
    <property type="match status" value="1"/>
</dbReference>
<protein>
    <submittedName>
        <fullName evidence="8">Putative membrane protein</fullName>
    </submittedName>
</protein>
<evidence type="ECO:0000259" key="7">
    <source>
        <dbReference type="Pfam" id="PF12698"/>
    </source>
</evidence>
<organism evidence="8 9">
    <name type="scientific">Pseudobutyrivibrio ruminis</name>
    <dbReference type="NCBI Taxonomy" id="46206"/>
    <lineage>
        <taxon>Bacteria</taxon>
        <taxon>Bacillati</taxon>
        <taxon>Bacillota</taxon>
        <taxon>Clostridia</taxon>
        <taxon>Lachnospirales</taxon>
        <taxon>Lachnospiraceae</taxon>
        <taxon>Pseudobutyrivibrio</taxon>
    </lineage>
</organism>
<feature type="transmembrane region" description="Helical" evidence="6">
    <location>
        <begin position="688"/>
        <end position="706"/>
    </location>
</feature>
<dbReference type="NCBIfam" id="TIGR03061">
    <property type="entry name" value="pip_yhgE_Nterm"/>
    <property type="match status" value="1"/>
</dbReference>
<evidence type="ECO:0000313" key="9">
    <source>
        <dbReference type="Proteomes" id="UP000182321"/>
    </source>
</evidence>
<feature type="domain" description="ABC-2 type transporter transmembrane" evidence="7">
    <location>
        <begin position="460"/>
        <end position="702"/>
    </location>
</feature>
<name>A0A1H7JN14_9FIRM</name>
<evidence type="ECO:0000256" key="6">
    <source>
        <dbReference type="SAM" id="Phobius"/>
    </source>
</evidence>
<dbReference type="Proteomes" id="UP000182321">
    <property type="component" value="Unassembled WGS sequence"/>
</dbReference>
<dbReference type="AlphaFoldDB" id="A0A1H7JN14"/>
<dbReference type="RefSeq" id="WP_074791005.1">
    <property type="nucleotide sequence ID" value="NZ_FNZX01000010.1"/>
</dbReference>
<feature type="transmembrane region" description="Helical" evidence="6">
    <location>
        <begin position="600"/>
        <end position="618"/>
    </location>
</feature>
<dbReference type="InterPro" id="IPR017501">
    <property type="entry name" value="Phage_infect_YhgE_C"/>
</dbReference>
<evidence type="ECO:0000256" key="4">
    <source>
        <dbReference type="ARBA" id="ARBA00023136"/>
    </source>
</evidence>
<feature type="coiled-coil region" evidence="5">
    <location>
        <begin position="259"/>
        <end position="293"/>
    </location>
</feature>
<keyword evidence="4 6" id="KW-0472">Membrane</keyword>
<feature type="transmembrane region" description="Helical" evidence="6">
    <location>
        <begin position="20"/>
        <end position="38"/>
    </location>
</feature>